<dbReference type="SUPFAM" id="SSF48371">
    <property type="entry name" value="ARM repeat"/>
    <property type="match status" value="1"/>
</dbReference>
<feature type="compositionally biased region" description="Basic and acidic residues" evidence="8">
    <location>
        <begin position="343"/>
        <end position="353"/>
    </location>
</feature>
<evidence type="ECO:0000256" key="4">
    <source>
        <dbReference type="ARBA" id="ARBA00022777"/>
    </source>
</evidence>
<dbReference type="GO" id="GO:0005819">
    <property type="term" value="C:spindle"/>
    <property type="evidence" value="ECO:0000318"/>
    <property type="project" value="GO_Central"/>
</dbReference>
<dbReference type="SUPFAM" id="SSF56112">
    <property type="entry name" value="Protein kinase-like (PK-like)"/>
    <property type="match status" value="1"/>
</dbReference>
<dbReference type="CDD" id="cd14010">
    <property type="entry name" value="STKc_ULK4"/>
    <property type="match status" value="1"/>
</dbReference>
<dbReference type="GO" id="GO:0008017">
    <property type="term" value="F:microtubule binding"/>
    <property type="evidence" value="ECO:0007669"/>
    <property type="project" value="InterPro"/>
</dbReference>
<dbReference type="EMBL" id="CM001882">
    <property type="protein sequence ID" value="EOY06384.1"/>
    <property type="molecule type" value="Genomic_DNA"/>
</dbReference>
<dbReference type="InParanoid" id="A0A061EMV8"/>
<dbReference type="InterPro" id="IPR011989">
    <property type="entry name" value="ARM-like"/>
</dbReference>
<dbReference type="FunFam" id="3.30.200.20:FF:000042">
    <property type="entry name" value="Aurora kinase A"/>
    <property type="match status" value="1"/>
</dbReference>
<evidence type="ECO:0000256" key="6">
    <source>
        <dbReference type="ARBA" id="ARBA00058225"/>
    </source>
</evidence>
<evidence type="ECO:0000256" key="1">
    <source>
        <dbReference type="ARBA" id="ARBA00006234"/>
    </source>
</evidence>
<evidence type="ECO:0000256" key="5">
    <source>
        <dbReference type="ARBA" id="ARBA00022840"/>
    </source>
</evidence>
<feature type="domain" description="Protein kinase" evidence="9">
    <location>
        <begin position="4"/>
        <end position="257"/>
    </location>
</feature>
<evidence type="ECO:0000256" key="2">
    <source>
        <dbReference type="ARBA" id="ARBA00022679"/>
    </source>
</evidence>
<dbReference type="OMA" id="NWYETNN"/>
<keyword evidence="4 10" id="KW-0418">Kinase</keyword>
<keyword evidence="11" id="KW-1185">Reference proteome</keyword>
<dbReference type="PROSITE" id="PS00108">
    <property type="entry name" value="PROTEIN_KINASE_ST"/>
    <property type="match status" value="1"/>
</dbReference>
<keyword evidence="3 7" id="KW-0547">Nucleotide-binding</keyword>
<keyword evidence="5 7" id="KW-0067">ATP-binding</keyword>
<feature type="compositionally biased region" description="Basic and acidic residues" evidence="8">
    <location>
        <begin position="371"/>
        <end position="381"/>
    </location>
</feature>
<dbReference type="InterPro" id="IPR056981">
    <property type="entry name" value="HEAT_ULK4_RUNKEL"/>
</dbReference>
<dbReference type="EMBL" id="CM001882">
    <property type="protein sequence ID" value="EOY06385.1"/>
    <property type="molecule type" value="Genomic_DNA"/>
</dbReference>
<feature type="compositionally biased region" description="Basic and acidic residues" evidence="8">
    <location>
        <begin position="440"/>
        <end position="452"/>
    </location>
</feature>
<dbReference type="Gene3D" id="1.25.10.10">
    <property type="entry name" value="Leucine-rich Repeat Variant"/>
    <property type="match status" value="1"/>
</dbReference>
<dbReference type="GO" id="GO:0004672">
    <property type="term" value="F:protein kinase activity"/>
    <property type="evidence" value="ECO:0007669"/>
    <property type="project" value="InterPro"/>
</dbReference>
<comment type="similarity">
    <text evidence="1">Belongs to the protein kinase superfamily. CAMK Ser/Thr protein kinase family. SNF1 subfamily.</text>
</comment>
<dbReference type="Pfam" id="PF23606">
    <property type="entry name" value="HEAT_ULK4"/>
    <property type="match status" value="1"/>
</dbReference>
<feature type="compositionally biased region" description="Basic and acidic residues" evidence="8">
    <location>
        <begin position="287"/>
        <end position="325"/>
    </location>
</feature>
<evidence type="ECO:0000313" key="10">
    <source>
        <dbReference type="EMBL" id="EOY06385.1"/>
    </source>
</evidence>
<dbReference type="InterPro" id="IPR017441">
    <property type="entry name" value="Protein_kinase_ATP_BS"/>
</dbReference>
<dbReference type="eggNOG" id="KOG0597">
    <property type="taxonomic scope" value="Eukaryota"/>
</dbReference>
<dbReference type="GO" id="GO:0005524">
    <property type="term" value="F:ATP binding"/>
    <property type="evidence" value="ECO:0007669"/>
    <property type="project" value="UniProtKB-UniRule"/>
</dbReference>
<gene>
    <name evidence="10" type="ORF">TCM_021120</name>
</gene>
<dbReference type="InterPro" id="IPR000719">
    <property type="entry name" value="Prot_kinase_dom"/>
</dbReference>
<dbReference type="PROSITE" id="PS50011">
    <property type="entry name" value="PROTEIN_KINASE_DOM"/>
    <property type="match status" value="1"/>
</dbReference>
<dbReference type="Gene3D" id="1.10.510.10">
    <property type="entry name" value="Transferase(Phosphotransferase) domain 1"/>
    <property type="match status" value="1"/>
</dbReference>
<feature type="region of interest" description="Disordered" evidence="8">
    <location>
        <begin position="686"/>
        <end position="707"/>
    </location>
</feature>
<dbReference type="GO" id="GO:0010245">
    <property type="term" value="P:radial microtubular system formation"/>
    <property type="evidence" value="ECO:0000318"/>
    <property type="project" value="GO_Central"/>
</dbReference>
<sequence length="1369" mass="152970">MNHYHIYEAIGRGKYSNVYKGRKKKTIEYFAIKSVDKSQRSKVLQEVRILHSLNDPNILKFYSWYETSAHLWLVLEYCTGGDLMTLLRQDGQLPEDSIHFLACDLVKALQYLHSKGIIYCDLKPSNILLDENGHTKLCDFALARKLSDISKTPSSMLPQAKRGTPCYMAPELFEDGGVHSYASDFWALGCVLYECYAGKPPFVGREFTQLVKSIISDPTPPLPGSPSPSFVNLVNSLLVKDPAERIKWSELCVHAFWRAKFSLVPLPPQPAFENMIELYAKPCLSERNGDRSQSKTPPKYREKDLKGASRKDENSLVGLRGHETPVKNTPIGRKTQIKAPGKGLEEKHKDHSSAIRRVNLLRLSRIAKTNLQKENEKENYRRPLPNNSENESEVKIENNDMELDFDENTEEEVQDEPDGSDTPTCTTEDKFSSQNQQQFKVEERDNNIDRSDGPAVSNLPASDDSKTYDQESSSDQVEVAATPPSGSSQHRNQRIKESPGSALESDYSKSSNNISEVLWHPSDLAVRPVMPSRKSDKMSEVIPSLPFEALQPSDFIKMGKEQLDALNNRIISIFGGNAGIGEKQNVIRYLEMLSNNADAANVLTNGPIMLMLVKMFRQSKTSALRVQLASLIGLLIRHSTFIEDDLANSGILGALTDGLRDRQEKVRRFSMAALGELLFYISTQNEHARDNNPPESPSKDNRPASGWQVPNSLISLVSSVLRKGEDDMTQLYALRTIENICSQGGHWATRFTSQDVISNLCYIYRAAGKQESMRLTAGSCLVRLVRFSPHCIQSVIDKLSLKDIASALIKGNLREQQISLNILNMAMLGSHMFTNIGRYLLPLVEDKNLVPSLASLIEQGSEVLRGKALVFVALLCKNGRRWLPQFFCNARLLPTVDRLAKEKDNYLQQCLDSFLHVVASTVPALLDGITGDIQQMMGGRRHGQIAALTSRAAPKNNIHLFPVILHLLGSSSFRNRVVTHQVLRQLANLIQVVETPFQGRDDFQITLLRVLESIPEESPVILESPNVFIRGILPSLAVLYKGNKDGNARFLCLKIMFDVMVIFLNEPSLNDQRSEDLKLIANSHFLPLYPALIEDEDPIPMYAQKLLVMLIEFDYIKISDILDLKMVSKCFEFLLGDLTNANVNNVKLCLALASAPEMDSKLLSQLKVVRKIGNLLEFVYAKDMEDFLEPTLCLCRAFLLRSVGSRKDFVYTKEPTLLGDGSSESSGPVDQQQYIRDIIDFGSNVGVLLELSASREANVADIASECVVLLLKAAPREATIGFLTNLPKAGSILEAWRKGISHLLLQRILHAVGYSCRQYLSHAMILSISKPEITRIEGIVADLKSSSIPGLANVASIVISELQRLPRCI</sequence>
<proteinExistence type="inferred from homology"/>
<dbReference type="InterPro" id="IPR056980">
    <property type="entry name" value="ARM_RUK"/>
</dbReference>
<feature type="region of interest" description="Disordered" evidence="8">
    <location>
        <begin position="286"/>
        <end position="353"/>
    </location>
</feature>
<evidence type="ECO:0000313" key="11">
    <source>
        <dbReference type="Proteomes" id="UP000026915"/>
    </source>
</evidence>
<evidence type="ECO:0000256" key="3">
    <source>
        <dbReference type="ARBA" id="ARBA00022741"/>
    </source>
</evidence>
<dbReference type="GO" id="GO:0000914">
    <property type="term" value="P:phragmoplast assembly"/>
    <property type="evidence" value="ECO:0007669"/>
    <property type="project" value="InterPro"/>
</dbReference>
<dbReference type="FunFam" id="1.10.510.10:FF:000571">
    <property type="entry name" value="Maternal embryonic leucine zipper kinase"/>
    <property type="match status" value="1"/>
</dbReference>
<protein>
    <submittedName>
        <fullName evidence="10">Kinase family protein with ARM repeat domain isoform 1</fullName>
    </submittedName>
</protein>
<evidence type="ECO:0000259" key="9">
    <source>
        <dbReference type="PROSITE" id="PS50011"/>
    </source>
</evidence>
<feature type="region of interest" description="Disordered" evidence="8">
    <location>
        <begin position="369"/>
        <end position="509"/>
    </location>
</feature>
<comment type="function">
    <text evidence="6">CIPK serine-threonine protein kinases interact with CBL proteins. Binding of a CBL protein to the regulatory NAF domain of CIPK protein lead to the activation of the kinase in a calcium-dependent manner.</text>
</comment>
<dbReference type="InterPro" id="IPR011009">
    <property type="entry name" value="Kinase-like_dom_sf"/>
</dbReference>
<dbReference type="Pfam" id="PF00069">
    <property type="entry name" value="Pkinase"/>
    <property type="match status" value="1"/>
</dbReference>
<dbReference type="InterPro" id="IPR008271">
    <property type="entry name" value="Ser/Thr_kinase_AS"/>
</dbReference>
<organism evidence="10 11">
    <name type="scientific">Theobroma cacao</name>
    <name type="common">Cacao</name>
    <name type="synonym">Cocoa</name>
    <dbReference type="NCBI Taxonomy" id="3641"/>
    <lineage>
        <taxon>Eukaryota</taxon>
        <taxon>Viridiplantae</taxon>
        <taxon>Streptophyta</taxon>
        <taxon>Embryophyta</taxon>
        <taxon>Tracheophyta</taxon>
        <taxon>Spermatophyta</taxon>
        <taxon>Magnoliopsida</taxon>
        <taxon>eudicotyledons</taxon>
        <taxon>Gunneridae</taxon>
        <taxon>Pentapetalae</taxon>
        <taxon>rosids</taxon>
        <taxon>malvids</taxon>
        <taxon>Malvales</taxon>
        <taxon>Malvaceae</taxon>
        <taxon>Byttnerioideae</taxon>
        <taxon>Theobroma</taxon>
    </lineage>
</organism>
<evidence type="ECO:0000256" key="8">
    <source>
        <dbReference type="SAM" id="MobiDB-lite"/>
    </source>
</evidence>
<accession>A0A061EMV8</accession>
<dbReference type="Gramene" id="EOY06385">
    <property type="protein sequence ID" value="EOY06385"/>
    <property type="gene ID" value="TCM_021120"/>
</dbReference>
<feature type="binding site" evidence="7">
    <location>
        <position position="33"/>
    </location>
    <ligand>
        <name>ATP</name>
        <dbReference type="ChEBI" id="CHEBI:30616"/>
    </ligand>
</feature>
<dbReference type="Pfam" id="PF24970">
    <property type="entry name" value="ARM_RUK"/>
    <property type="match status" value="1"/>
</dbReference>
<feature type="compositionally biased region" description="Acidic residues" evidence="8">
    <location>
        <begin position="399"/>
        <end position="419"/>
    </location>
</feature>
<dbReference type="PANTHER" id="PTHR46562">
    <property type="entry name" value="SERINE/THREONINE-KINASE ULK4-LIKE PROTEIN-RELATED"/>
    <property type="match status" value="1"/>
</dbReference>
<evidence type="ECO:0000256" key="7">
    <source>
        <dbReference type="PROSITE-ProRule" id="PRU10141"/>
    </source>
</evidence>
<dbReference type="InterPro" id="IPR016024">
    <property type="entry name" value="ARM-type_fold"/>
</dbReference>
<feature type="compositionally biased region" description="Polar residues" evidence="8">
    <location>
        <begin position="421"/>
        <end position="439"/>
    </location>
</feature>
<dbReference type="HOGENOM" id="CLU_003494_0_0_1"/>
<dbReference type="InterPro" id="IPR044591">
    <property type="entry name" value="RUK"/>
</dbReference>
<dbReference type="PROSITE" id="PS00107">
    <property type="entry name" value="PROTEIN_KINASE_ATP"/>
    <property type="match status" value="1"/>
</dbReference>
<feature type="compositionally biased region" description="Basic and acidic residues" evidence="8">
    <location>
        <begin position="686"/>
        <end position="702"/>
    </location>
</feature>
<dbReference type="Gramene" id="EOY06384">
    <property type="protein sequence ID" value="EOY06384"/>
    <property type="gene ID" value="TCM_021120"/>
</dbReference>
<keyword evidence="2" id="KW-0808">Transferase</keyword>
<reference evidence="10 11" key="1">
    <citation type="journal article" date="2013" name="Genome Biol.">
        <title>The genome sequence of the most widely cultivated cacao type and its use to identify candidate genes regulating pod color.</title>
        <authorList>
            <person name="Motamayor J.C."/>
            <person name="Mockaitis K."/>
            <person name="Schmutz J."/>
            <person name="Haiminen N."/>
            <person name="Iii D.L."/>
            <person name="Cornejo O."/>
            <person name="Findley S.D."/>
            <person name="Zheng P."/>
            <person name="Utro F."/>
            <person name="Royaert S."/>
            <person name="Saski C."/>
            <person name="Jenkins J."/>
            <person name="Podicheti R."/>
            <person name="Zhao M."/>
            <person name="Scheffler B.E."/>
            <person name="Stack J.C."/>
            <person name="Feltus F.A."/>
            <person name="Mustiga G.M."/>
            <person name="Amores F."/>
            <person name="Phillips W."/>
            <person name="Marelli J.P."/>
            <person name="May G.D."/>
            <person name="Shapiro H."/>
            <person name="Ma J."/>
            <person name="Bustamante C.D."/>
            <person name="Schnell R.J."/>
            <person name="Main D."/>
            <person name="Gilbert D."/>
            <person name="Parida L."/>
            <person name="Kuhn D.N."/>
        </authorList>
    </citation>
    <scope>NUCLEOTIDE SEQUENCE [LARGE SCALE GENOMIC DNA]</scope>
    <source>
        <strain evidence="11">cv. Matina 1-6</strain>
    </source>
</reference>
<dbReference type="SMART" id="SM00220">
    <property type="entry name" value="S_TKc"/>
    <property type="match status" value="1"/>
</dbReference>
<dbReference type="FunCoup" id="A0A061EMV8">
    <property type="interactions" value="1937"/>
</dbReference>
<dbReference type="STRING" id="3641.A0A061EMV8"/>
<dbReference type="PANTHER" id="PTHR46562:SF1">
    <property type="entry name" value="SERINE_THREONINE-PROTEIN KINASE ULK4"/>
    <property type="match status" value="1"/>
</dbReference>
<name>A0A061EMV8_THECC</name>
<dbReference type="Proteomes" id="UP000026915">
    <property type="component" value="Chromosome 4"/>
</dbReference>